<dbReference type="RefSeq" id="WP_200389919.1">
    <property type="nucleotide sequence ID" value="NZ_JAENIO010000001.1"/>
</dbReference>
<evidence type="ECO:0000313" key="2">
    <source>
        <dbReference type="EMBL" id="MBK1832483.1"/>
    </source>
</evidence>
<accession>A0A934RNC6</accession>
<name>A0A934RNC6_9BACT</name>
<keyword evidence="1" id="KW-0812">Transmembrane</keyword>
<keyword evidence="1" id="KW-1133">Transmembrane helix</keyword>
<keyword evidence="1" id="KW-0472">Membrane</keyword>
<gene>
    <name evidence="2" type="ORF">JIN78_00300</name>
</gene>
<dbReference type="AlphaFoldDB" id="A0A934RNC6"/>
<organism evidence="2 3">
    <name type="scientific">Roseibacillus ishigakijimensis</name>
    <dbReference type="NCBI Taxonomy" id="454146"/>
    <lineage>
        <taxon>Bacteria</taxon>
        <taxon>Pseudomonadati</taxon>
        <taxon>Verrucomicrobiota</taxon>
        <taxon>Verrucomicrobiia</taxon>
        <taxon>Verrucomicrobiales</taxon>
        <taxon>Verrucomicrobiaceae</taxon>
        <taxon>Roseibacillus</taxon>
    </lineage>
</organism>
<keyword evidence="3" id="KW-1185">Reference proteome</keyword>
<sequence length="123" mass="13454">MKLTLVLAALFLIPVALISSSEPGGIDGWAIFGACLFGSAALIAAAIWRDSNDPTQRAILVNQHYIIRALSGKELTAEDLYHQSMEKLGEREPVSSFQRALLQLIDQGLVKMENGKFALKDRV</sequence>
<comment type="caution">
    <text evidence="2">The sequence shown here is derived from an EMBL/GenBank/DDBJ whole genome shotgun (WGS) entry which is preliminary data.</text>
</comment>
<proteinExistence type="predicted"/>
<evidence type="ECO:0000313" key="3">
    <source>
        <dbReference type="Proteomes" id="UP000604083"/>
    </source>
</evidence>
<protein>
    <submittedName>
        <fullName evidence="2">Uncharacterized protein</fullName>
    </submittedName>
</protein>
<dbReference type="Proteomes" id="UP000604083">
    <property type="component" value="Unassembled WGS sequence"/>
</dbReference>
<evidence type="ECO:0000256" key="1">
    <source>
        <dbReference type="SAM" id="Phobius"/>
    </source>
</evidence>
<feature type="transmembrane region" description="Helical" evidence="1">
    <location>
        <begin position="30"/>
        <end position="48"/>
    </location>
</feature>
<dbReference type="EMBL" id="JAENIO010000001">
    <property type="protein sequence ID" value="MBK1832483.1"/>
    <property type="molecule type" value="Genomic_DNA"/>
</dbReference>
<reference evidence="2" key="1">
    <citation type="submission" date="2021-01" db="EMBL/GenBank/DDBJ databases">
        <title>Modified the classification status of verrucomicrobia.</title>
        <authorList>
            <person name="Feng X."/>
        </authorList>
    </citation>
    <scope>NUCLEOTIDE SEQUENCE</scope>
    <source>
        <strain evidence="2">KCTC 12986</strain>
    </source>
</reference>